<dbReference type="SUPFAM" id="SSF54862">
    <property type="entry name" value="4Fe-4S ferredoxins"/>
    <property type="match status" value="1"/>
</dbReference>
<dbReference type="GO" id="GO:0051539">
    <property type="term" value="F:4 iron, 4 sulfur cluster binding"/>
    <property type="evidence" value="ECO:0007669"/>
    <property type="project" value="UniProtKB-KW"/>
</dbReference>
<dbReference type="RefSeq" id="WP_156530733.1">
    <property type="nucleotide sequence ID" value="NZ_CACRUE010000022.1"/>
</dbReference>
<dbReference type="Gene3D" id="3.40.950.10">
    <property type="entry name" value="Fe-only Hydrogenase (Larger Subunit), Chain L, domain 3"/>
    <property type="match status" value="1"/>
</dbReference>
<dbReference type="SUPFAM" id="SSF53920">
    <property type="entry name" value="Fe-only hydrogenase"/>
    <property type="match status" value="1"/>
</dbReference>
<name>A0A6N3AM22_9FIRM</name>
<dbReference type="EMBL" id="CACRUE010000022">
    <property type="protein sequence ID" value="VYT93444.1"/>
    <property type="molecule type" value="Genomic_DNA"/>
</dbReference>
<dbReference type="Pfam" id="PF02906">
    <property type="entry name" value="Fe_hyd_lg_C"/>
    <property type="match status" value="2"/>
</dbReference>
<dbReference type="EC" id="1.12.7.2" evidence="7"/>
<dbReference type="PROSITE" id="PS51656">
    <property type="entry name" value="4FE4S"/>
    <property type="match status" value="1"/>
</dbReference>
<evidence type="ECO:0000256" key="1">
    <source>
        <dbReference type="ARBA" id="ARBA00022485"/>
    </source>
</evidence>
<reference evidence="7" key="1">
    <citation type="submission" date="2019-11" db="EMBL/GenBank/DDBJ databases">
        <authorList>
            <person name="Feng L."/>
        </authorList>
    </citation>
    <scope>NUCLEOTIDE SEQUENCE</scope>
    <source>
        <strain evidence="7">IbartlettiiLFYP30</strain>
    </source>
</reference>
<feature type="domain" description="4Fe-4S ferredoxin-type" evidence="5">
    <location>
        <begin position="31"/>
        <end position="58"/>
    </location>
</feature>
<dbReference type="Pfam" id="PF04060">
    <property type="entry name" value="FeS"/>
    <property type="match status" value="1"/>
</dbReference>
<dbReference type="Gene3D" id="1.10.15.40">
    <property type="entry name" value="Electron transport complex subunit B, putative Fe-S cluster"/>
    <property type="match status" value="1"/>
</dbReference>
<dbReference type="AlphaFoldDB" id="A0A6N3AM22"/>
<proteinExistence type="predicted"/>
<evidence type="ECO:0000256" key="4">
    <source>
        <dbReference type="ARBA" id="ARBA00023014"/>
    </source>
</evidence>
<dbReference type="SMART" id="SM00091">
    <property type="entry name" value="PAS"/>
    <property type="match status" value="1"/>
</dbReference>
<keyword evidence="7" id="KW-0560">Oxidoreductase</keyword>
<keyword evidence="2" id="KW-0479">Metal-binding</keyword>
<accession>A0A6N3AM22</accession>
<dbReference type="InterPro" id="IPR035965">
    <property type="entry name" value="PAS-like_dom_sf"/>
</dbReference>
<evidence type="ECO:0000259" key="5">
    <source>
        <dbReference type="PROSITE" id="PS51379"/>
    </source>
</evidence>
<keyword evidence="1" id="KW-0004">4Fe-4S</keyword>
<dbReference type="Pfam" id="PF12838">
    <property type="entry name" value="Fer4_7"/>
    <property type="match status" value="1"/>
</dbReference>
<feature type="domain" description="4Fe-4S" evidence="6">
    <location>
        <begin position="355"/>
        <end position="416"/>
    </location>
</feature>
<dbReference type="PROSITE" id="PS51379">
    <property type="entry name" value="4FE4S_FER_2"/>
    <property type="match status" value="2"/>
</dbReference>
<gene>
    <name evidence="7" type="ORF">IBLFYP30_01357</name>
</gene>
<evidence type="ECO:0000256" key="2">
    <source>
        <dbReference type="ARBA" id="ARBA00022723"/>
    </source>
</evidence>
<dbReference type="CDD" id="cd00130">
    <property type="entry name" value="PAS"/>
    <property type="match status" value="1"/>
</dbReference>
<dbReference type="Gene3D" id="3.30.450.20">
    <property type="entry name" value="PAS domain"/>
    <property type="match status" value="1"/>
</dbReference>
<dbReference type="InterPro" id="IPR009016">
    <property type="entry name" value="Fe_hydrogenase"/>
</dbReference>
<evidence type="ECO:0000259" key="6">
    <source>
        <dbReference type="PROSITE" id="PS51656"/>
    </source>
</evidence>
<dbReference type="InterPro" id="IPR017900">
    <property type="entry name" value="4Fe4S_Fe_S_CS"/>
</dbReference>
<dbReference type="PANTHER" id="PTHR11615">
    <property type="entry name" value="NITRATE, FORMATE, IRON DEHYDROGENASE"/>
    <property type="match status" value="1"/>
</dbReference>
<dbReference type="InterPro" id="IPR000014">
    <property type="entry name" value="PAS"/>
</dbReference>
<dbReference type="GO" id="GO:0008901">
    <property type="term" value="F:ferredoxin hydrogenase activity"/>
    <property type="evidence" value="ECO:0007669"/>
    <property type="project" value="UniProtKB-EC"/>
</dbReference>
<organism evidence="7">
    <name type="scientific">Intestinibacter bartlettii</name>
    <dbReference type="NCBI Taxonomy" id="261299"/>
    <lineage>
        <taxon>Bacteria</taxon>
        <taxon>Bacillati</taxon>
        <taxon>Bacillota</taxon>
        <taxon>Clostridia</taxon>
        <taxon>Peptostreptococcales</taxon>
        <taxon>Peptostreptococcaceae</taxon>
        <taxon>Intestinibacter</taxon>
    </lineage>
</organism>
<feature type="domain" description="4Fe-4S ferredoxin-type" evidence="5">
    <location>
        <begin position="1"/>
        <end position="30"/>
    </location>
</feature>
<dbReference type="InterPro" id="IPR050340">
    <property type="entry name" value="Cytosolic_Fe-S_CAF"/>
</dbReference>
<dbReference type="Gene3D" id="3.30.70.20">
    <property type="match status" value="1"/>
</dbReference>
<keyword evidence="3" id="KW-0408">Iron</keyword>
<dbReference type="InterPro" id="IPR017896">
    <property type="entry name" value="4Fe4S_Fe-S-bd"/>
</dbReference>
<keyword evidence="4" id="KW-0411">Iron-sulfur</keyword>
<dbReference type="InterPro" id="IPR007202">
    <property type="entry name" value="4Fe-4S_dom"/>
</dbReference>
<dbReference type="SUPFAM" id="SSF55785">
    <property type="entry name" value="PYP-like sensor domain (PAS domain)"/>
    <property type="match status" value="1"/>
</dbReference>
<evidence type="ECO:0000313" key="7">
    <source>
        <dbReference type="EMBL" id="VYT93444.1"/>
    </source>
</evidence>
<dbReference type="InterPro" id="IPR004108">
    <property type="entry name" value="Fe_hydrogenase_lsu_C"/>
</dbReference>
<evidence type="ECO:0000256" key="3">
    <source>
        <dbReference type="ARBA" id="ARBA00023004"/>
    </source>
</evidence>
<dbReference type="GO" id="GO:0046872">
    <property type="term" value="F:metal ion binding"/>
    <property type="evidence" value="ECO:0007669"/>
    <property type="project" value="UniProtKB-KW"/>
</dbReference>
<protein>
    <submittedName>
        <fullName evidence="7">Iron hydrogenase 1</fullName>
        <ecNumber evidence="7">1.12.7.2</ecNumber>
    </submittedName>
</protein>
<dbReference type="PROSITE" id="PS00198">
    <property type="entry name" value="4FE4S_FER_1"/>
    <property type="match status" value="1"/>
</dbReference>
<sequence>MSSNFSKKGCRGCYACVRVCPVDAIVIKGGQADILMDRCILCGRCSKACPQHYRVEKTSINSVKNFIKSGETVIASVAPSFASAFGKQSLKIPAVLRHLGFTHVEDSGITTKPIFDIYNAYANEKDNENYITSMCPTINHLIQKHYPEITNSIIPVVPPFISHGRFLKHKYGTDNKVVFIGPCVAKKTDATKEICVDEVITFYELQKWLQSENLNLEDFPIEPFDYIYKDKIIFPIAGETSDFIESKNPSKTVFCVNGIEDCKSVLNSIKNGKFENTFFEMNACNHGCLYGSDLDKDDRCFFEVKRDLINNKQKYIDLFQAKAVKNPYEDIALDVLLYKEYPPKPFKFEQPTEYEIKEILKTMGKTSRADELNCGSCGYKTCREKAIAVFNGIAEPSMCLPYMRNRAESLSNIICESSPNLIGLVDKDLMIIELNPAAESFFKIEKDEADGMPLGMYLDDQEFERVRTFRKNVRNEKITFEEYDNSTILQTIYWLEQNQMFLWLAVDITKDERAKEKLQTLKIETVEMAQQVIAKQMTVAQEIASLLGETTAETKITLTKLKNFILDDEEGKE</sequence>